<dbReference type="InterPro" id="IPR036322">
    <property type="entry name" value="WD40_repeat_dom_sf"/>
</dbReference>
<dbReference type="GeneID" id="112685895"/>
<organism evidence="7 8">
    <name type="scientific">Sipha flava</name>
    <name type="common">yellow sugarcane aphid</name>
    <dbReference type="NCBI Taxonomy" id="143950"/>
    <lineage>
        <taxon>Eukaryota</taxon>
        <taxon>Metazoa</taxon>
        <taxon>Ecdysozoa</taxon>
        <taxon>Arthropoda</taxon>
        <taxon>Hexapoda</taxon>
        <taxon>Insecta</taxon>
        <taxon>Pterygota</taxon>
        <taxon>Neoptera</taxon>
        <taxon>Paraneoptera</taxon>
        <taxon>Hemiptera</taxon>
        <taxon>Sternorrhyncha</taxon>
        <taxon>Aphidomorpha</taxon>
        <taxon>Aphidoidea</taxon>
        <taxon>Aphididae</taxon>
        <taxon>Sipha</taxon>
    </lineage>
</organism>
<sequence>MQLKRNLPSTLKKIIISLMSSKMSVKIREIFKPEYVQKEFYSGGHIEWTPDGNYLLCQCGPRISILDIETTTLVDSIPRRIDTAKTGEEEDEEDETADNVLTFTLDKNSKSLITSHKSGLLCSWDWNERKLIKSWRHLHKGPVVQLAINKNQIIASGGTDSIIKLWQSDKAHCLYALHGSQGVISSLKFLEISESKNWLFAADSKSEIHVWNCEEGNHLFALQGHFSTITELAFYENQYLISCGRDKVVILWDLETRKQLKTVALYDCIESMVVLPKKGFYLQFSEHKTGAYMTPSGVSVVVGGENGKLQIWDVQNNIPIYKECDADNQSLKSTKSITNLIYNETRLTLAVCYTDNTVTLQSFGQHFSEQTLIGSNDEILDITLLGNESSLSLAVAINSCDIYLFPWLKKKIECNVNGELNKIELGVCCKRLRGHTDTVLCLASQKNLLISSSKDHSIRVWSYCNTTRTANCIAIGSRHTGVVNAVAISKSLDFIVSASTDTTLKLWKLPKTFKSSGYDILNVKLTEVGHEKDINSICIAPNYQTIATGSQDKLIKIWSANDLAVLGVCRGHKRSVWCVRFSPIDQVLVSSSADTTLKIWSMSDYSCLKTLESHESSVLKCGFFNHGTQVASCGGDGLVKIWCLKTSECIITLDKHSSKVWALSIVDDGSILITGGADSRLVVWHDRTEEVKISEAAARQTKELQDQQLKNLLQKEQLLPALKMSITLERPHTALKIIQTLSKQGQADDLKLVFQNINLEQKEKLLDYTTDWNTNGKHCLAAQLILNILLEDIMTGKLTVTQEKLQGLMAYSERHYRRLTTLKTNTQFLYYTTNCMAPHSSKLL</sequence>
<dbReference type="Proteomes" id="UP000694846">
    <property type="component" value="Unplaced"/>
</dbReference>
<dbReference type="AlphaFoldDB" id="A0A8B8FSH3"/>
<dbReference type="GO" id="GO:0032040">
    <property type="term" value="C:small-subunit processome"/>
    <property type="evidence" value="ECO:0007669"/>
    <property type="project" value="InterPro"/>
</dbReference>
<dbReference type="SUPFAM" id="SSF50998">
    <property type="entry name" value="Quinoprotein alcohol dehydrogenase-like"/>
    <property type="match status" value="1"/>
</dbReference>
<feature type="repeat" description="WD" evidence="5">
    <location>
        <begin position="136"/>
        <end position="176"/>
    </location>
</feature>
<dbReference type="InterPro" id="IPR020472">
    <property type="entry name" value="WD40_PAC1"/>
</dbReference>
<name>A0A8B8FSH3_9HEMI</name>
<feature type="domain" description="U3 small nucleolar RNA-associated protein 13 C-terminal" evidence="6">
    <location>
        <begin position="706"/>
        <end position="836"/>
    </location>
</feature>
<dbReference type="PROSITE" id="PS00678">
    <property type="entry name" value="WD_REPEATS_1"/>
    <property type="match status" value="1"/>
</dbReference>
<dbReference type="SUPFAM" id="SSF50978">
    <property type="entry name" value="WD40 repeat-like"/>
    <property type="match status" value="1"/>
</dbReference>
<dbReference type="PROSITE" id="PS50294">
    <property type="entry name" value="WD_REPEATS_REGION"/>
    <property type="match status" value="7"/>
</dbReference>
<evidence type="ECO:0000313" key="8">
    <source>
        <dbReference type="RefSeq" id="XP_025413717.1"/>
    </source>
</evidence>
<feature type="repeat" description="WD" evidence="5">
    <location>
        <begin position="653"/>
        <end position="694"/>
    </location>
</feature>
<dbReference type="Pfam" id="PF08625">
    <property type="entry name" value="Utp13"/>
    <property type="match status" value="1"/>
</dbReference>
<dbReference type="Gene3D" id="2.130.10.10">
    <property type="entry name" value="YVTN repeat-like/Quinoprotein amine dehydrogenase"/>
    <property type="match status" value="3"/>
</dbReference>
<dbReference type="OrthoDB" id="5414888at2759"/>
<dbReference type="GO" id="GO:0030686">
    <property type="term" value="C:90S preribosome"/>
    <property type="evidence" value="ECO:0007669"/>
    <property type="project" value="TreeGrafter"/>
</dbReference>
<accession>A0A8B8FSH3</accession>
<dbReference type="CDD" id="cd00200">
    <property type="entry name" value="WD40"/>
    <property type="match status" value="1"/>
</dbReference>
<evidence type="ECO:0000313" key="7">
    <source>
        <dbReference type="Proteomes" id="UP000694846"/>
    </source>
</evidence>
<dbReference type="PANTHER" id="PTHR19854:SF15">
    <property type="entry name" value="TRANSDUCIN BETA-LIKE PROTEIN 3"/>
    <property type="match status" value="1"/>
</dbReference>
<feature type="repeat" description="WD" evidence="5">
    <location>
        <begin position="222"/>
        <end position="262"/>
    </location>
</feature>
<gene>
    <name evidence="8" type="primary">LOC112685895</name>
</gene>
<dbReference type="PANTHER" id="PTHR19854">
    <property type="entry name" value="TRANSDUCIN BETA-LIKE 3"/>
    <property type="match status" value="1"/>
</dbReference>
<dbReference type="InterPro" id="IPR011047">
    <property type="entry name" value="Quinoprotein_ADH-like_sf"/>
</dbReference>
<protein>
    <submittedName>
        <fullName evidence="8">Transducin beta-like protein 3</fullName>
    </submittedName>
</protein>
<keyword evidence="4" id="KW-0539">Nucleus</keyword>
<feature type="repeat" description="WD" evidence="5">
    <location>
        <begin position="527"/>
        <end position="559"/>
    </location>
</feature>
<evidence type="ECO:0000256" key="5">
    <source>
        <dbReference type="PROSITE-ProRule" id="PRU00221"/>
    </source>
</evidence>
<feature type="repeat" description="WD" evidence="5">
    <location>
        <begin position="476"/>
        <end position="509"/>
    </location>
</feature>
<keyword evidence="7" id="KW-1185">Reference proteome</keyword>
<proteinExistence type="predicted"/>
<dbReference type="InterPro" id="IPR019775">
    <property type="entry name" value="WD40_repeat_CS"/>
</dbReference>
<dbReference type="PRINTS" id="PR00320">
    <property type="entry name" value="GPROTEINBRPT"/>
</dbReference>
<evidence type="ECO:0000259" key="6">
    <source>
        <dbReference type="Pfam" id="PF08625"/>
    </source>
</evidence>
<keyword evidence="3" id="KW-0677">Repeat</keyword>
<reference evidence="8" key="1">
    <citation type="submission" date="2025-08" db="UniProtKB">
        <authorList>
            <consortium name="RefSeq"/>
        </authorList>
    </citation>
    <scope>IDENTIFICATION</scope>
    <source>
        <tissue evidence="8">Whole body</tissue>
    </source>
</reference>
<comment type="subcellular location">
    <subcellularLocation>
        <location evidence="1">Nucleus</location>
        <location evidence="1">Nucleolus</location>
    </subcellularLocation>
</comment>
<dbReference type="GO" id="GO:0000472">
    <property type="term" value="P:endonucleolytic cleavage to generate mature 5'-end of SSU-rRNA from (SSU-rRNA, 5.8S rRNA, LSU-rRNA)"/>
    <property type="evidence" value="ECO:0007669"/>
    <property type="project" value="TreeGrafter"/>
</dbReference>
<dbReference type="InterPro" id="IPR015943">
    <property type="entry name" value="WD40/YVTN_repeat-like_dom_sf"/>
</dbReference>
<dbReference type="Pfam" id="PF00400">
    <property type="entry name" value="WD40"/>
    <property type="match status" value="7"/>
</dbReference>
<dbReference type="GO" id="GO:0034511">
    <property type="term" value="F:U3 snoRNA binding"/>
    <property type="evidence" value="ECO:0007669"/>
    <property type="project" value="TreeGrafter"/>
</dbReference>
<dbReference type="PROSITE" id="PS50082">
    <property type="entry name" value="WD_REPEATS_2"/>
    <property type="match status" value="8"/>
</dbReference>
<evidence type="ECO:0000256" key="4">
    <source>
        <dbReference type="ARBA" id="ARBA00023242"/>
    </source>
</evidence>
<dbReference type="InterPro" id="IPR001680">
    <property type="entry name" value="WD40_rpt"/>
</dbReference>
<feature type="repeat" description="WD" evidence="5">
    <location>
        <begin position="611"/>
        <end position="652"/>
    </location>
</feature>
<feature type="repeat" description="WD" evidence="5">
    <location>
        <begin position="432"/>
        <end position="471"/>
    </location>
</feature>
<feature type="repeat" description="WD" evidence="5">
    <location>
        <begin position="569"/>
        <end position="610"/>
    </location>
</feature>
<dbReference type="GO" id="GO:0000480">
    <property type="term" value="P:endonucleolytic cleavage in 5'-ETS of tricistronic rRNA transcript (SSU-rRNA, 5.8S rRNA, LSU-rRNA)"/>
    <property type="evidence" value="ECO:0007669"/>
    <property type="project" value="TreeGrafter"/>
</dbReference>
<dbReference type="RefSeq" id="XP_025413717.1">
    <property type="nucleotide sequence ID" value="XM_025557932.1"/>
</dbReference>
<evidence type="ECO:0000256" key="3">
    <source>
        <dbReference type="ARBA" id="ARBA00022737"/>
    </source>
</evidence>
<evidence type="ECO:0000256" key="2">
    <source>
        <dbReference type="ARBA" id="ARBA00022574"/>
    </source>
</evidence>
<keyword evidence="2 5" id="KW-0853">WD repeat</keyword>
<dbReference type="InterPro" id="IPR013934">
    <property type="entry name" value="Utp13_C"/>
</dbReference>
<evidence type="ECO:0000256" key="1">
    <source>
        <dbReference type="ARBA" id="ARBA00004604"/>
    </source>
</evidence>
<dbReference type="SMART" id="SM00320">
    <property type="entry name" value="WD40"/>
    <property type="match status" value="12"/>
</dbReference>